<evidence type="ECO:0000256" key="1">
    <source>
        <dbReference type="SAM" id="MobiDB-lite"/>
    </source>
</evidence>
<dbReference type="RefSeq" id="WP_058232957.1">
    <property type="nucleotide sequence ID" value="NZ_FMYG01000006.1"/>
</dbReference>
<dbReference type="Proteomes" id="UP000183203">
    <property type="component" value="Unassembled WGS sequence"/>
</dbReference>
<gene>
    <name evidence="2" type="ORF">SAMN05216418_2823</name>
</gene>
<dbReference type="GO" id="GO:0006259">
    <property type="term" value="P:DNA metabolic process"/>
    <property type="evidence" value="ECO:0007669"/>
    <property type="project" value="InterPro"/>
</dbReference>
<feature type="region of interest" description="Disordered" evidence="1">
    <location>
        <begin position="258"/>
        <end position="305"/>
    </location>
</feature>
<dbReference type="InterPro" id="IPR018330">
    <property type="entry name" value="RecT_fam"/>
</dbReference>
<sequence>MTNELVLPTSIQPQTWNADTAAMMEFAGLTWLEQRPDPENPGQPKSVRMYAPSGIMAAFIAACRRTGLDPTAKQIYAAQMAGKWTVLIGIDGMRLVAQRTGEYDGQDPIEWQATEDGPWTTVPPKQPFSARIRIYRKGISRPLEQTVTWAEFGGTKGNWDKRPSHMLGIRVESHGFRRLYPMELSGLYTPEDFEADGELIAQGDNAPAAPSEDWTALFAAASTREELEAVRLRIPEAEKNDKLRTAFLARAGYLSREEARTEDADVVTDDSQTTDEGAQAPRPDVETPQAPSAPAPSSVPEALTQEEWEAAEAARFDAEQGVSDRG</sequence>
<reference evidence="2 3" key="1">
    <citation type="submission" date="2016-09" db="EMBL/GenBank/DDBJ databases">
        <authorList>
            <person name="Capua I."/>
            <person name="De Benedictis P."/>
            <person name="Joannis T."/>
            <person name="Lombin L.H."/>
            <person name="Cattoli G."/>
        </authorList>
    </citation>
    <scope>NUCLEOTIDE SEQUENCE [LARGE SCALE GENOMIC DNA]</scope>
    <source>
        <strain evidence="2 3">NIO-1002</strain>
    </source>
</reference>
<dbReference type="OrthoDB" id="3191611at2"/>
<dbReference type="Pfam" id="PF03837">
    <property type="entry name" value="RecT"/>
    <property type="match status" value="1"/>
</dbReference>
<evidence type="ECO:0000313" key="2">
    <source>
        <dbReference type="EMBL" id="SDC70330.1"/>
    </source>
</evidence>
<protein>
    <submittedName>
        <fullName evidence="2">RecT family protein</fullName>
    </submittedName>
</protein>
<dbReference type="AlphaFoldDB" id="A0A1G6NQT0"/>
<dbReference type="STRING" id="993073.AS029_12720"/>
<accession>A0A1G6NQT0</accession>
<proteinExistence type="predicted"/>
<evidence type="ECO:0000313" key="3">
    <source>
        <dbReference type="Proteomes" id="UP000183203"/>
    </source>
</evidence>
<dbReference type="GO" id="GO:0003677">
    <property type="term" value="F:DNA binding"/>
    <property type="evidence" value="ECO:0007669"/>
    <property type="project" value="InterPro"/>
</dbReference>
<dbReference type="EMBL" id="FMYG01000006">
    <property type="protein sequence ID" value="SDC70330.1"/>
    <property type="molecule type" value="Genomic_DNA"/>
</dbReference>
<organism evidence="2 3">
    <name type="scientific">Microbacterium enclense</name>
    <dbReference type="NCBI Taxonomy" id="993073"/>
    <lineage>
        <taxon>Bacteria</taxon>
        <taxon>Bacillati</taxon>
        <taxon>Actinomycetota</taxon>
        <taxon>Actinomycetes</taxon>
        <taxon>Micrococcales</taxon>
        <taxon>Microbacteriaceae</taxon>
        <taxon>Microbacterium</taxon>
    </lineage>
</organism>
<name>A0A1G6NQT0_9MICO</name>